<dbReference type="InterPro" id="IPR020846">
    <property type="entry name" value="MFS_dom"/>
</dbReference>
<keyword evidence="9" id="KW-1185">Reference proteome</keyword>
<feature type="transmembrane region" description="Helical" evidence="6">
    <location>
        <begin position="127"/>
        <end position="145"/>
    </location>
</feature>
<dbReference type="AlphaFoldDB" id="F3KXS8"/>
<protein>
    <submittedName>
        <fullName evidence="8">Major facilitator transporter</fullName>
    </submittedName>
</protein>
<feature type="transmembrane region" description="Helical" evidence="6">
    <location>
        <begin position="316"/>
        <end position="337"/>
    </location>
</feature>
<dbReference type="eggNOG" id="COG2814">
    <property type="taxonomic scope" value="Bacteria"/>
</dbReference>
<evidence type="ECO:0000259" key="7">
    <source>
        <dbReference type="PROSITE" id="PS50850"/>
    </source>
</evidence>
<keyword evidence="5 6" id="KW-0472">Membrane</keyword>
<feature type="transmembrane region" description="Helical" evidence="6">
    <location>
        <begin position="223"/>
        <end position="243"/>
    </location>
</feature>
<comment type="subcellular location">
    <subcellularLocation>
        <location evidence="1">Membrane</location>
        <topology evidence="1">Multi-pass membrane protein</topology>
    </subcellularLocation>
</comment>
<keyword evidence="4 6" id="KW-1133">Transmembrane helix</keyword>
<evidence type="ECO:0000256" key="1">
    <source>
        <dbReference type="ARBA" id="ARBA00004141"/>
    </source>
</evidence>
<evidence type="ECO:0000313" key="9">
    <source>
        <dbReference type="Proteomes" id="UP000016368"/>
    </source>
</evidence>
<feature type="transmembrane region" description="Helical" evidence="6">
    <location>
        <begin position="488"/>
        <end position="509"/>
    </location>
</feature>
<organism evidence="8 9">
    <name type="scientific">Hylemonella gracilis ATCC 19624</name>
    <dbReference type="NCBI Taxonomy" id="887062"/>
    <lineage>
        <taxon>Bacteria</taxon>
        <taxon>Pseudomonadati</taxon>
        <taxon>Pseudomonadota</taxon>
        <taxon>Betaproteobacteria</taxon>
        <taxon>Burkholderiales</taxon>
        <taxon>Comamonadaceae</taxon>
        <taxon>Hylemonella</taxon>
    </lineage>
</organism>
<dbReference type="Gene3D" id="1.20.1720.10">
    <property type="entry name" value="Multidrug resistance protein D"/>
    <property type="match status" value="1"/>
</dbReference>
<feature type="transmembrane region" description="Helical" evidence="6">
    <location>
        <begin position="96"/>
        <end position="115"/>
    </location>
</feature>
<comment type="caution">
    <text evidence="8">The sequence shown here is derived from an EMBL/GenBank/DDBJ whole genome shotgun (WGS) entry which is preliminary data.</text>
</comment>
<feature type="transmembrane region" description="Helical" evidence="6">
    <location>
        <begin position="448"/>
        <end position="468"/>
    </location>
</feature>
<evidence type="ECO:0000256" key="2">
    <source>
        <dbReference type="ARBA" id="ARBA00022448"/>
    </source>
</evidence>
<feature type="transmembrane region" description="Helical" evidence="6">
    <location>
        <begin position="70"/>
        <end position="89"/>
    </location>
</feature>
<dbReference type="Gene3D" id="1.20.1250.20">
    <property type="entry name" value="MFS general substrate transporter like domains"/>
    <property type="match status" value="1"/>
</dbReference>
<dbReference type="RefSeq" id="WP_006299435.1">
    <property type="nucleotide sequence ID" value="NZ_AEGR01000109.1"/>
</dbReference>
<reference evidence="8 9" key="1">
    <citation type="journal article" date="2011" name="EMBO J.">
        <title>Structural diversity of bacterial flagellar motors.</title>
        <authorList>
            <person name="Chen S."/>
            <person name="Beeby M."/>
            <person name="Murphy G.E."/>
            <person name="Leadbetter J.R."/>
            <person name="Hendrixson D.R."/>
            <person name="Briegel A."/>
            <person name="Li Z."/>
            <person name="Shi J."/>
            <person name="Tocheva E.I."/>
            <person name="Muller A."/>
            <person name="Dobro M.J."/>
            <person name="Jensen G.J."/>
        </authorList>
    </citation>
    <scope>NUCLEOTIDE SEQUENCE [LARGE SCALE GENOMIC DNA]</scope>
    <source>
        <strain evidence="8 9">ATCC 19624</strain>
    </source>
</reference>
<dbReference type="OrthoDB" id="9807274at2"/>
<evidence type="ECO:0000256" key="4">
    <source>
        <dbReference type="ARBA" id="ARBA00022989"/>
    </source>
</evidence>
<dbReference type="PANTHER" id="PTHR42718:SF9">
    <property type="entry name" value="MAJOR FACILITATOR SUPERFAMILY MULTIDRUG TRANSPORTER MFSC"/>
    <property type="match status" value="1"/>
</dbReference>
<dbReference type="PRINTS" id="PR01036">
    <property type="entry name" value="TCRTETB"/>
</dbReference>
<dbReference type="SUPFAM" id="SSF103473">
    <property type="entry name" value="MFS general substrate transporter"/>
    <property type="match status" value="1"/>
</dbReference>
<sequence>MSTTPTTPRPATLAEMQAHYGENYRWRLLLAVMIGTMASIMSSTIINVAIPDLSHHFHLGQERAQWASSGFMIATTVSMLCTPWLLSAFGYRRTYVVAMVMLLGGGVVGGLSNTFELVLASRVVEGIAAGVVQPIPPIIIMRAFAPHERGRAGGIFGMGVVLAPAIGPSIGGLLVSGFGWRSIFFMVVPFCIAALWLAYRYVPVSAPGGVAPDRHGNRLDWPGLLVSGVGTVALINGMVALHGTDHTQAWTLLGLAAVCLSVFWAWQHRQVRSAAQGDAVGSATGSATGATTGGAGGGKGGGQPLMHPALFSSRSFAAGSLVAFIYGTALFGSTYLLPLYIQMAQGLSAAYVGTIMLPAGLVLAVTIPLAGRLSDRVPIRVLICAGLGLLAASFALMLTLGMGAAIFSLVTWAVLGRIGLGFILPSLNNGAMSGLEPKLISQASSAINFIRMLGGSIGVSLCGIVLEWRIAVHGDSLKQAGSSPARLAAFDEAFLMLALLCVVAMVAAWRMKSTPRPAAPPPTPTSPSGAN</sequence>
<proteinExistence type="predicted"/>
<feature type="transmembrane region" description="Helical" evidence="6">
    <location>
        <begin position="28"/>
        <end position="50"/>
    </location>
</feature>
<keyword evidence="2" id="KW-0813">Transport</keyword>
<dbReference type="InterPro" id="IPR011701">
    <property type="entry name" value="MFS"/>
</dbReference>
<dbReference type="Pfam" id="PF07690">
    <property type="entry name" value="MFS_1"/>
    <property type="match status" value="1"/>
</dbReference>
<evidence type="ECO:0000256" key="3">
    <source>
        <dbReference type="ARBA" id="ARBA00022692"/>
    </source>
</evidence>
<feature type="transmembrane region" description="Helical" evidence="6">
    <location>
        <begin position="249"/>
        <end position="266"/>
    </location>
</feature>
<dbReference type="GO" id="GO:0022857">
    <property type="term" value="F:transmembrane transporter activity"/>
    <property type="evidence" value="ECO:0007669"/>
    <property type="project" value="InterPro"/>
</dbReference>
<accession>F3KXS8</accession>
<dbReference type="InterPro" id="IPR036259">
    <property type="entry name" value="MFS_trans_sf"/>
</dbReference>
<feature type="transmembrane region" description="Helical" evidence="6">
    <location>
        <begin position="377"/>
        <end position="398"/>
    </location>
</feature>
<dbReference type="EMBL" id="AEGR01000109">
    <property type="protein sequence ID" value="EGI75353.1"/>
    <property type="molecule type" value="Genomic_DNA"/>
</dbReference>
<evidence type="ECO:0000313" key="8">
    <source>
        <dbReference type="EMBL" id="EGI75353.1"/>
    </source>
</evidence>
<feature type="transmembrane region" description="Helical" evidence="6">
    <location>
        <begin position="182"/>
        <end position="202"/>
    </location>
</feature>
<dbReference type="PROSITE" id="PS50850">
    <property type="entry name" value="MFS"/>
    <property type="match status" value="1"/>
</dbReference>
<feature type="transmembrane region" description="Helical" evidence="6">
    <location>
        <begin position="152"/>
        <end position="176"/>
    </location>
</feature>
<dbReference type="GO" id="GO:0016020">
    <property type="term" value="C:membrane"/>
    <property type="evidence" value="ECO:0007669"/>
    <property type="project" value="UniProtKB-SubCell"/>
</dbReference>
<dbReference type="Proteomes" id="UP000016368">
    <property type="component" value="Unassembled WGS sequence"/>
</dbReference>
<keyword evidence="3 6" id="KW-0812">Transmembrane</keyword>
<name>F3KXS8_9BURK</name>
<feature type="domain" description="Major facilitator superfamily (MFS) profile" evidence="7">
    <location>
        <begin position="28"/>
        <end position="516"/>
    </location>
</feature>
<gene>
    <name evidence="8" type="ORF">HGR_16365</name>
</gene>
<dbReference type="PANTHER" id="PTHR42718">
    <property type="entry name" value="MAJOR FACILITATOR SUPERFAMILY MULTIDRUG TRANSPORTER MFSC"/>
    <property type="match status" value="1"/>
</dbReference>
<evidence type="ECO:0000256" key="5">
    <source>
        <dbReference type="ARBA" id="ARBA00023136"/>
    </source>
</evidence>
<dbReference type="STRING" id="887062.HGR_16365"/>
<feature type="transmembrane region" description="Helical" evidence="6">
    <location>
        <begin position="349"/>
        <end position="370"/>
    </location>
</feature>
<evidence type="ECO:0000256" key="6">
    <source>
        <dbReference type="SAM" id="Phobius"/>
    </source>
</evidence>
<feature type="transmembrane region" description="Helical" evidence="6">
    <location>
        <begin position="404"/>
        <end position="427"/>
    </location>
</feature>